<protein>
    <submittedName>
        <fullName evidence="1">Uncharacterized protein</fullName>
    </submittedName>
</protein>
<dbReference type="AlphaFoldDB" id="X0TUM0"/>
<reference evidence="1" key="1">
    <citation type="journal article" date="2014" name="Front. Microbiol.">
        <title>High frequency of phylogenetically diverse reductive dehalogenase-homologous genes in deep subseafloor sedimentary metagenomes.</title>
        <authorList>
            <person name="Kawai M."/>
            <person name="Futagami T."/>
            <person name="Toyoda A."/>
            <person name="Takaki Y."/>
            <person name="Nishi S."/>
            <person name="Hori S."/>
            <person name="Arai W."/>
            <person name="Tsubouchi T."/>
            <person name="Morono Y."/>
            <person name="Uchiyama I."/>
            <person name="Ito T."/>
            <person name="Fujiyama A."/>
            <person name="Inagaki F."/>
            <person name="Takami H."/>
        </authorList>
    </citation>
    <scope>NUCLEOTIDE SEQUENCE</scope>
    <source>
        <strain evidence="1">Expedition CK06-06</strain>
    </source>
</reference>
<proteinExistence type="predicted"/>
<accession>X0TUM0</accession>
<comment type="caution">
    <text evidence="1">The sequence shown here is derived from an EMBL/GenBank/DDBJ whole genome shotgun (WGS) entry which is preliminary data.</text>
</comment>
<gene>
    <name evidence="1" type="ORF">S01H1_26428</name>
</gene>
<name>X0TUM0_9ZZZZ</name>
<dbReference type="EMBL" id="BARS01016019">
    <property type="protein sequence ID" value="GAF96909.1"/>
    <property type="molecule type" value="Genomic_DNA"/>
</dbReference>
<sequence length="65" mass="7298">MAEAAGLGDEPRRIFDELSKISIVDVVLPTRKNVDIRRRCVGKPTEHQAILLSRLGFDLPQQIKS</sequence>
<evidence type="ECO:0000313" key="1">
    <source>
        <dbReference type="EMBL" id="GAF96909.1"/>
    </source>
</evidence>
<organism evidence="1">
    <name type="scientific">marine sediment metagenome</name>
    <dbReference type="NCBI Taxonomy" id="412755"/>
    <lineage>
        <taxon>unclassified sequences</taxon>
        <taxon>metagenomes</taxon>
        <taxon>ecological metagenomes</taxon>
    </lineage>
</organism>